<protein>
    <submittedName>
        <fullName evidence="1">Uncharacterized protein</fullName>
    </submittedName>
</protein>
<dbReference type="OrthoDB" id="2177420at2"/>
<dbReference type="EMBL" id="FUWV01000001">
    <property type="protein sequence ID" value="SJZ37995.1"/>
    <property type="molecule type" value="Genomic_DNA"/>
</dbReference>
<evidence type="ECO:0000313" key="1">
    <source>
        <dbReference type="EMBL" id="SJZ37995.1"/>
    </source>
</evidence>
<accession>A0A1T4K6R5</accession>
<dbReference type="Proteomes" id="UP000196365">
    <property type="component" value="Unassembled WGS sequence"/>
</dbReference>
<evidence type="ECO:0000313" key="2">
    <source>
        <dbReference type="Proteomes" id="UP000196365"/>
    </source>
</evidence>
<proteinExistence type="predicted"/>
<sequence length="290" mass="31215">MMTAELNLQKTGDFAQVQSIDFVERFNGSITKLIEALGVTRKIPLQNGMTVKTYKATTTLQSGQVAEGDLIPLSKVITEPDQTYEVTFDKYRKAVSAEAIQRHGFDQAVSDTDARLLKEIQKGIRSKFFNFLANGTGTGTATDLQGALAQAWGKVQTLFEDDGVNTIAFVNPLDVADYLGKANVTTQTVFGMAFISGFTGVTIITNTNVPVGTVYATAPENIVLAYVELTGGELGRAFSFTLDESGYIGVTHSQEINNLTYETVAINGILLFAERLDGVIKITISDGAGV</sequence>
<keyword evidence="2" id="KW-1185">Reference proteome</keyword>
<organism evidence="1 2">
    <name type="scientific">Garciella nitratireducens DSM 15102</name>
    <dbReference type="NCBI Taxonomy" id="1121911"/>
    <lineage>
        <taxon>Bacteria</taxon>
        <taxon>Bacillati</taxon>
        <taxon>Bacillota</taxon>
        <taxon>Clostridia</taxon>
        <taxon>Eubacteriales</taxon>
        <taxon>Eubacteriaceae</taxon>
        <taxon>Garciella</taxon>
    </lineage>
</organism>
<name>A0A1T4K6R5_9FIRM</name>
<dbReference type="SUPFAM" id="SSF56563">
    <property type="entry name" value="Major capsid protein gp5"/>
    <property type="match status" value="1"/>
</dbReference>
<dbReference type="AlphaFoldDB" id="A0A1T4K6R5"/>
<reference evidence="1 2" key="1">
    <citation type="submission" date="2017-02" db="EMBL/GenBank/DDBJ databases">
        <authorList>
            <person name="Peterson S.W."/>
        </authorList>
    </citation>
    <scope>NUCLEOTIDE SEQUENCE [LARGE SCALE GENOMIC DNA]</scope>
    <source>
        <strain evidence="1 2">DSM 15102</strain>
    </source>
</reference>
<gene>
    <name evidence="1" type="ORF">SAMN02745973_00374</name>
</gene>